<keyword evidence="7 9" id="KW-1133">Transmembrane helix</keyword>
<organism evidence="11 12">
    <name type="scientific">Anthropogastromicrobium aceti</name>
    <dbReference type="NCBI Taxonomy" id="2981768"/>
    <lineage>
        <taxon>Bacteria</taxon>
        <taxon>Bacillati</taxon>
        <taxon>Bacillota</taxon>
        <taxon>Clostridia</taxon>
        <taxon>Lachnospirales</taxon>
        <taxon>Lachnospiraceae</taxon>
        <taxon>Anthropogastromicrobium</taxon>
    </lineage>
</organism>
<reference evidence="11 12" key="1">
    <citation type="submission" date="2021-10" db="EMBL/GenBank/DDBJ databases">
        <title>Anaerobic single-cell dispensing facilitates the cultivation of human gut bacteria.</title>
        <authorList>
            <person name="Afrizal A."/>
        </authorList>
    </citation>
    <scope>NUCLEOTIDE SEQUENCE [LARGE SCALE GENOMIC DNA]</scope>
    <source>
        <strain evidence="11 12">CLA-AA-H224</strain>
    </source>
</reference>
<dbReference type="EMBL" id="JAJEQN010000026">
    <property type="protein sequence ID" value="MCC2222076.1"/>
    <property type="molecule type" value="Genomic_DNA"/>
</dbReference>
<dbReference type="AlphaFoldDB" id="A0AAE3E560"/>
<dbReference type="Gene3D" id="1.10.3720.10">
    <property type="entry name" value="MetI-like"/>
    <property type="match status" value="1"/>
</dbReference>
<keyword evidence="3 9" id="KW-0813">Transport</keyword>
<evidence type="ECO:0000313" key="11">
    <source>
        <dbReference type="EMBL" id="MCC2222076.1"/>
    </source>
</evidence>
<name>A0AAE3E560_9FIRM</name>
<feature type="transmembrane region" description="Helical" evidence="9">
    <location>
        <begin position="98"/>
        <end position="118"/>
    </location>
</feature>
<evidence type="ECO:0000259" key="10">
    <source>
        <dbReference type="PROSITE" id="PS50928"/>
    </source>
</evidence>
<dbReference type="CDD" id="cd06261">
    <property type="entry name" value="TM_PBP2"/>
    <property type="match status" value="1"/>
</dbReference>
<dbReference type="Pfam" id="PF00528">
    <property type="entry name" value="BPD_transp_1"/>
    <property type="match status" value="1"/>
</dbReference>
<dbReference type="NCBIfam" id="TIGR01726">
    <property type="entry name" value="HEQRo_perm_3TM"/>
    <property type="match status" value="1"/>
</dbReference>
<evidence type="ECO:0000256" key="2">
    <source>
        <dbReference type="ARBA" id="ARBA00010072"/>
    </source>
</evidence>
<dbReference type="GO" id="GO:0043190">
    <property type="term" value="C:ATP-binding cassette (ABC) transporter complex"/>
    <property type="evidence" value="ECO:0007669"/>
    <property type="project" value="InterPro"/>
</dbReference>
<sequence>MGDFGRKIDRFIEIFVEQRGYVRVLEGLQNTVMIAVVGLLVGVLIGTLIASVRVMPKYKLLPRVLNGFCSFYVGLFRGTPMVVQLLVCYYVLLPLLGAHMTGVQVSMLVFGLNSGAYISEMMRAGIESVDPGQMEAGRAVGLSFSVTMIKIVIPQAVKNILPTLGNEFIALVKETSVVSFVGAADLYVAFNYIGTNSYEFMVPYLVMALIYIVIVLLISLGIKLMERSLKKSDRRN</sequence>
<keyword evidence="6" id="KW-0029">Amino-acid transport</keyword>
<dbReference type="SUPFAM" id="SSF161098">
    <property type="entry name" value="MetI-like"/>
    <property type="match status" value="1"/>
</dbReference>
<dbReference type="InterPro" id="IPR043429">
    <property type="entry name" value="ArtM/GltK/GlnP/TcyL/YhdX-like"/>
</dbReference>
<dbReference type="InterPro" id="IPR035906">
    <property type="entry name" value="MetI-like_sf"/>
</dbReference>
<gene>
    <name evidence="11" type="ORF">LKD48_10575</name>
</gene>
<dbReference type="GO" id="GO:0006865">
    <property type="term" value="P:amino acid transport"/>
    <property type="evidence" value="ECO:0007669"/>
    <property type="project" value="UniProtKB-KW"/>
</dbReference>
<evidence type="ECO:0000256" key="4">
    <source>
        <dbReference type="ARBA" id="ARBA00022475"/>
    </source>
</evidence>
<protein>
    <submittedName>
        <fullName evidence="11">Amino acid ABC transporter permease</fullName>
    </submittedName>
</protein>
<dbReference type="PANTHER" id="PTHR30614:SF20">
    <property type="entry name" value="GLUTAMINE TRANSPORT SYSTEM PERMEASE PROTEIN GLNP"/>
    <property type="match status" value="1"/>
</dbReference>
<feature type="transmembrane region" description="Helical" evidence="9">
    <location>
        <begin position="64"/>
        <end position="92"/>
    </location>
</feature>
<feature type="domain" description="ABC transmembrane type-1" evidence="10">
    <location>
        <begin position="28"/>
        <end position="222"/>
    </location>
</feature>
<dbReference type="PROSITE" id="PS50928">
    <property type="entry name" value="ABC_TM1"/>
    <property type="match status" value="1"/>
</dbReference>
<comment type="similarity">
    <text evidence="2">Belongs to the binding-protein-dependent transport system permease family. HisMQ subfamily.</text>
</comment>
<dbReference type="InterPro" id="IPR010065">
    <property type="entry name" value="AA_ABC_transptr_permease_3TM"/>
</dbReference>
<evidence type="ECO:0000256" key="3">
    <source>
        <dbReference type="ARBA" id="ARBA00022448"/>
    </source>
</evidence>
<comment type="subcellular location">
    <subcellularLocation>
        <location evidence="1 9">Cell membrane</location>
        <topology evidence="1 9">Multi-pass membrane protein</topology>
    </subcellularLocation>
</comment>
<proteinExistence type="inferred from homology"/>
<evidence type="ECO:0000256" key="5">
    <source>
        <dbReference type="ARBA" id="ARBA00022692"/>
    </source>
</evidence>
<dbReference type="Proteomes" id="UP001198200">
    <property type="component" value="Unassembled WGS sequence"/>
</dbReference>
<dbReference type="RefSeq" id="WP_066558479.1">
    <property type="nucleotide sequence ID" value="NZ_JAJEQN010000026.1"/>
</dbReference>
<feature type="transmembrane region" description="Helical" evidence="9">
    <location>
        <begin position="32"/>
        <end position="52"/>
    </location>
</feature>
<evidence type="ECO:0000256" key="9">
    <source>
        <dbReference type="RuleBase" id="RU363032"/>
    </source>
</evidence>
<keyword evidence="5 9" id="KW-0812">Transmembrane</keyword>
<keyword evidence="4" id="KW-1003">Cell membrane</keyword>
<comment type="caution">
    <text evidence="11">The sequence shown here is derived from an EMBL/GenBank/DDBJ whole genome shotgun (WGS) entry which is preliminary data.</text>
</comment>
<dbReference type="GO" id="GO:0022857">
    <property type="term" value="F:transmembrane transporter activity"/>
    <property type="evidence" value="ECO:0007669"/>
    <property type="project" value="InterPro"/>
</dbReference>
<dbReference type="PANTHER" id="PTHR30614">
    <property type="entry name" value="MEMBRANE COMPONENT OF AMINO ACID ABC TRANSPORTER"/>
    <property type="match status" value="1"/>
</dbReference>
<evidence type="ECO:0000256" key="7">
    <source>
        <dbReference type="ARBA" id="ARBA00022989"/>
    </source>
</evidence>
<dbReference type="InterPro" id="IPR000515">
    <property type="entry name" value="MetI-like"/>
</dbReference>
<feature type="transmembrane region" description="Helical" evidence="9">
    <location>
        <begin position="204"/>
        <end position="225"/>
    </location>
</feature>
<evidence type="ECO:0000313" key="12">
    <source>
        <dbReference type="Proteomes" id="UP001198200"/>
    </source>
</evidence>
<keyword evidence="12" id="KW-1185">Reference proteome</keyword>
<evidence type="ECO:0000256" key="1">
    <source>
        <dbReference type="ARBA" id="ARBA00004651"/>
    </source>
</evidence>
<evidence type="ECO:0000256" key="6">
    <source>
        <dbReference type="ARBA" id="ARBA00022970"/>
    </source>
</evidence>
<evidence type="ECO:0000256" key="8">
    <source>
        <dbReference type="ARBA" id="ARBA00023136"/>
    </source>
</evidence>
<accession>A0AAE3E560</accession>
<keyword evidence="8 9" id="KW-0472">Membrane</keyword>